<dbReference type="Pfam" id="PF18096">
    <property type="entry name" value="Thump_like"/>
    <property type="match status" value="1"/>
</dbReference>
<dbReference type="InterPro" id="IPR041497">
    <property type="entry name" value="Thump-like"/>
</dbReference>
<dbReference type="PATRIC" id="fig|1200352.3.peg.1495"/>
<evidence type="ECO:0000313" key="3">
    <source>
        <dbReference type="Proteomes" id="UP000014809"/>
    </source>
</evidence>
<protein>
    <recommendedName>
        <fullName evidence="1">THUMP-like domain-containing protein</fullName>
    </recommendedName>
</protein>
<sequence>MSFTSAEVAWLAGNPAAVAEASTLDLTQATQLADLTKLRAVADKAGAPDTSAAARALAELVSSRRRALGGAKVPAGADGLPRSDWMVCSDSAQQATPTSVAQVRVRHLTQTVPGATVADVTCSVGTELAPLVAGGFGTVVGADLDPARLAMARVNLPDVPLVRADAVVPALRAGVVVADPARRTARGRIRDPRDLIPPLPDLLEAWQARGAELAVKCAPGIDYSEWVGQVDIVGVAGGGRGIHGAPGVKECCLYTPGLALVARRAVVVGEDRTAELTSVDPESDAVAPVGRYILDPDGAVVRAGLVRQYAAQLGWWRIDPHIAYLSGDSVDLTDPELFLPGQRVFEVLDMVPVKQLKQALRAHACGALEVLVRGVDIDPDALRKKLRSGGALGGSVALTVVIARVGRSPVAVVTREAHPRG</sequence>
<dbReference type="Gene3D" id="3.40.50.150">
    <property type="entry name" value="Vaccinia Virus protein VP39"/>
    <property type="match status" value="1"/>
</dbReference>
<dbReference type="OrthoDB" id="9810570at2"/>
<dbReference type="RefSeq" id="WP_020441475.1">
    <property type="nucleotide sequence ID" value="NC_021663.1"/>
</dbReference>
<reference evidence="2 3" key="1">
    <citation type="submission" date="2012-06" db="EMBL/GenBank/DDBJ databases">
        <title>Complete genome sequence of Corynebacterium terpenotabidum Y-11 (=DSM 44721).</title>
        <authorList>
            <person name="Ruckert C."/>
            <person name="Albersmeier A."/>
            <person name="Al-Dilaimi A."/>
            <person name="Szczepanowski R."/>
            <person name="Kalinowski J."/>
        </authorList>
    </citation>
    <scope>NUCLEOTIDE SEQUENCE [LARGE SCALE GENOMIC DNA]</scope>
    <source>
        <strain evidence="2 3">Y-11</strain>
    </source>
</reference>
<proteinExistence type="predicted"/>
<dbReference type="EMBL" id="CP003696">
    <property type="protein sequence ID" value="AGP31114.1"/>
    <property type="molecule type" value="Genomic_DNA"/>
</dbReference>
<gene>
    <name evidence="2" type="ORF">A606_07335</name>
</gene>
<dbReference type="InterPro" id="IPR029063">
    <property type="entry name" value="SAM-dependent_MTases_sf"/>
</dbReference>
<organism evidence="2 3">
    <name type="scientific">Corynebacterium terpenotabidum Y-11</name>
    <dbReference type="NCBI Taxonomy" id="1200352"/>
    <lineage>
        <taxon>Bacteria</taxon>
        <taxon>Bacillati</taxon>
        <taxon>Actinomycetota</taxon>
        <taxon>Actinomycetes</taxon>
        <taxon>Mycobacteriales</taxon>
        <taxon>Corynebacteriaceae</taxon>
        <taxon>Corynebacterium</taxon>
    </lineage>
</organism>
<feature type="domain" description="THUMP-like" evidence="1">
    <location>
        <begin position="343"/>
        <end position="415"/>
    </location>
</feature>
<dbReference type="Proteomes" id="UP000014809">
    <property type="component" value="Chromosome"/>
</dbReference>
<accession>S4XEW9</accession>
<dbReference type="AlphaFoldDB" id="S4XEW9"/>
<dbReference type="KEGG" id="cter:A606_07335"/>
<name>S4XEW9_9CORY</name>
<dbReference type="STRING" id="1200352.A606_07335"/>
<evidence type="ECO:0000313" key="2">
    <source>
        <dbReference type="EMBL" id="AGP31114.1"/>
    </source>
</evidence>
<dbReference type="HOGENOM" id="CLU_038123_1_0_11"/>
<dbReference type="eggNOG" id="COG2265">
    <property type="taxonomic scope" value="Bacteria"/>
</dbReference>
<dbReference type="SUPFAM" id="SSF53335">
    <property type="entry name" value="S-adenosyl-L-methionine-dependent methyltransferases"/>
    <property type="match status" value="1"/>
</dbReference>
<keyword evidence="3" id="KW-1185">Reference proteome</keyword>
<evidence type="ECO:0000259" key="1">
    <source>
        <dbReference type="Pfam" id="PF18096"/>
    </source>
</evidence>